<evidence type="ECO:0000256" key="9">
    <source>
        <dbReference type="HAMAP-Rule" id="MF_01658"/>
    </source>
</evidence>
<sequence>MNHRHFTAADNLIANLDNAMRTMFGQPHITERPNPAQGLAEADMSQTEKRHAAGLMRVNHAGEVSAQGLYSGQALTARLPDVREKMERAALEENDHLDWCGQRLDELDSHKSLLNPLWYCGAFAIGAAAGAAGDKWSLGFVAETEHQVVRHLDSHLHSLPPQDVKSRAVVEQMKQDEAHHATVALQHGGAQLPAPLKKLMGLTSKVMTTLAYRI</sequence>
<evidence type="ECO:0000256" key="2">
    <source>
        <dbReference type="ARBA" id="ARBA00022475"/>
    </source>
</evidence>
<keyword evidence="8 9" id="KW-0472">Membrane</keyword>
<feature type="binding site" evidence="9">
    <location>
        <position position="177"/>
    </location>
    <ligand>
        <name>Fe cation</name>
        <dbReference type="ChEBI" id="CHEBI:24875"/>
        <label>2</label>
    </ligand>
</feature>
<feature type="binding site" evidence="9">
    <location>
        <position position="93"/>
    </location>
    <ligand>
        <name>Fe cation</name>
        <dbReference type="ChEBI" id="CHEBI:24875"/>
        <label>2</label>
    </ligand>
</feature>
<accession>A0A0S2TID1</accession>
<keyword evidence="2 9" id="KW-1003">Cell membrane</keyword>
<keyword evidence="11" id="KW-1185">Reference proteome</keyword>
<dbReference type="GO" id="GO:0008682">
    <property type="term" value="F:3-demethoxyubiquinol 3-hydroxylase activity"/>
    <property type="evidence" value="ECO:0007669"/>
    <property type="project" value="UniProtKB-EC"/>
</dbReference>
<feature type="binding site" evidence="9">
    <location>
        <position position="145"/>
    </location>
    <ligand>
        <name>Fe cation</name>
        <dbReference type="ChEBI" id="CHEBI:24875"/>
        <label>2</label>
    </ligand>
</feature>
<dbReference type="STRING" id="1748243.Tel_16450"/>
<protein>
    <recommendedName>
        <fullName evidence="9">3-demethoxyubiquinol 3-hydroxylase</fullName>
        <shortName evidence="9">DMQ hydroxylase</shortName>
        <ecNumber evidence="9">1.14.99.60</ecNumber>
    </recommendedName>
    <alternativeName>
        <fullName evidence="9">2-nonaprenyl-3-methyl-6-methoxy-1,4-benzoquinol hydroxylase</fullName>
    </alternativeName>
</protein>
<keyword evidence="6 9" id="KW-0408">Iron</keyword>
<comment type="pathway">
    <text evidence="1 9">Cofactor biosynthesis; ubiquinone biosynthesis.</text>
</comment>
<dbReference type="InterPro" id="IPR047809">
    <property type="entry name" value="COQ7_proteobact"/>
</dbReference>
<feature type="binding site" evidence="9">
    <location>
        <position position="93"/>
    </location>
    <ligand>
        <name>Fe cation</name>
        <dbReference type="ChEBI" id="CHEBI:24875"/>
        <label>1</label>
    </ligand>
</feature>
<keyword evidence="3 9" id="KW-0831">Ubiquinone biosynthesis</keyword>
<dbReference type="Pfam" id="PF03232">
    <property type="entry name" value="COQ7"/>
    <property type="match status" value="1"/>
</dbReference>
<evidence type="ECO:0000256" key="5">
    <source>
        <dbReference type="ARBA" id="ARBA00023002"/>
    </source>
</evidence>
<reference evidence="10" key="1">
    <citation type="submission" date="2015-10" db="EMBL/GenBank/DDBJ databases">
        <title>Description of Candidatus Tenderia electrophaga gen. nov, sp. nov., an Uncultivated Electroautotroph from a Biocathode Enrichment.</title>
        <authorList>
            <person name="Eddie B.J."/>
            <person name="Malanoski A.P."/>
            <person name="Wang Z."/>
            <person name="Hall R.J."/>
            <person name="Oh S.D."/>
            <person name="Heiner C."/>
            <person name="Lin B."/>
            <person name="Strycharz-Glaven S.M."/>
        </authorList>
    </citation>
    <scope>NUCLEOTIDE SEQUENCE [LARGE SCALE GENOMIC DNA]</scope>
    <source>
        <strain evidence="10">NRL1</strain>
    </source>
</reference>
<dbReference type="NCBIfam" id="NF033656">
    <property type="entry name" value="DMQ_monoox_COQ7"/>
    <property type="match status" value="1"/>
</dbReference>
<organism evidence="10 11">
    <name type="scientific">Candidatus Tenderia electrophaga</name>
    <dbReference type="NCBI Taxonomy" id="1748243"/>
    <lineage>
        <taxon>Bacteria</taxon>
        <taxon>Pseudomonadati</taxon>
        <taxon>Pseudomonadota</taxon>
        <taxon>Gammaproteobacteria</taxon>
        <taxon>Candidatus Tenderiales</taxon>
        <taxon>Candidatus Tenderiaceae</taxon>
        <taxon>Candidatus Tenderia</taxon>
    </lineage>
</organism>
<dbReference type="EC" id="1.14.99.60" evidence="9"/>
<dbReference type="PANTHER" id="PTHR11237:SF4">
    <property type="entry name" value="5-DEMETHOXYUBIQUINONE HYDROXYLASE, MITOCHONDRIAL"/>
    <property type="match status" value="1"/>
</dbReference>
<dbReference type="GO" id="GO:0006744">
    <property type="term" value="P:ubiquinone biosynthetic process"/>
    <property type="evidence" value="ECO:0007669"/>
    <property type="project" value="UniProtKB-UniRule"/>
</dbReference>
<dbReference type="KEGG" id="tee:Tel_16450"/>
<dbReference type="HAMAP" id="MF_01658">
    <property type="entry name" value="COQ7"/>
    <property type="match status" value="1"/>
</dbReference>
<comment type="catalytic activity">
    <reaction evidence="9">
        <text>a 5-methoxy-2-methyl-3-(all-trans-polyprenyl)benzene-1,4-diol + AH2 + O2 = a 3-demethylubiquinol + A + H2O</text>
        <dbReference type="Rhea" id="RHEA:50908"/>
        <dbReference type="Rhea" id="RHEA-COMP:10859"/>
        <dbReference type="Rhea" id="RHEA-COMP:10914"/>
        <dbReference type="ChEBI" id="CHEBI:13193"/>
        <dbReference type="ChEBI" id="CHEBI:15377"/>
        <dbReference type="ChEBI" id="CHEBI:15379"/>
        <dbReference type="ChEBI" id="CHEBI:17499"/>
        <dbReference type="ChEBI" id="CHEBI:84167"/>
        <dbReference type="ChEBI" id="CHEBI:84422"/>
        <dbReference type="EC" id="1.14.99.60"/>
    </reaction>
</comment>
<dbReference type="Proteomes" id="UP000055136">
    <property type="component" value="Chromosome"/>
</dbReference>
<dbReference type="AlphaFoldDB" id="A0A0S2TID1"/>
<dbReference type="InterPro" id="IPR009078">
    <property type="entry name" value="Ferritin-like_SF"/>
</dbReference>
<dbReference type="GO" id="GO:0005886">
    <property type="term" value="C:plasma membrane"/>
    <property type="evidence" value="ECO:0007669"/>
    <property type="project" value="UniProtKB-SubCell"/>
</dbReference>
<dbReference type="UniPathway" id="UPA00232"/>
<keyword evidence="7 9" id="KW-0503">Monooxygenase</keyword>
<evidence type="ECO:0000256" key="8">
    <source>
        <dbReference type="ARBA" id="ARBA00023136"/>
    </source>
</evidence>
<comment type="cofactor">
    <cofactor evidence="9">
        <name>Fe cation</name>
        <dbReference type="ChEBI" id="CHEBI:24875"/>
    </cofactor>
    <text evidence="9">Binds 2 iron ions per subunit.</text>
</comment>
<evidence type="ECO:0000256" key="7">
    <source>
        <dbReference type="ARBA" id="ARBA00023033"/>
    </source>
</evidence>
<gene>
    <name evidence="9" type="primary">coq7</name>
    <name evidence="10" type="ORF">Tel_16450</name>
</gene>
<dbReference type="InterPro" id="IPR011566">
    <property type="entry name" value="Ubq_synth_Coq7"/>
</dbReference>
<keyword evidence="5 9" id="KW-0560">Oxidoreductase</keyword>
<proteinExistence type="inferred from homology"/>
<dbReference type="EMBL" id="CP013099">
    <property type="protein sequence ID" value="ALP54906.1"/>
    <property type="molecule type" value="Genomic_DNA"/>
</dbReference>
<feature type="binding site" evidence="9">
    <location>
        <position position="177"/>
    </location>
    <ligand>
        <name>Fe cation</name>
        <dbReference type="ChEBI" id="CHEBI:24875"/>
        <label>1</label>
    </ligand>
</feature>
<keyword evidence="4 9" id="KW-0479">Metal-binding</keyword>
<comment type="subcellular location">
    <subcellularLocation>
        <location evidence="9">Cell membrane</location>
        <topology evidence="9">Peripheral membrane protein</topology>
    </subcellularLocation>
</comment>
<evidence type="ECO:0000256" key="6">
    <source>
        <dbReference type="ARBA" id="ARBA00023004"/>
    </source>
</evidence>
<evidence type="ECO:0000313" key="10">
    <source>
        <dbReference type="EMBL" id="ALP54906.1"/>
    </source>
</evidence>
<dbReference type="CDD" id="cd01042">
    <property type="entry name" value="DMQH"/>
    <property type="match status" value="1"/>
</dbReference>
<feature type="binding site" evidence="9">
    <location>
        <position position="63"/>
    </location>
    <ligand>
        <name>Fe cation</name>
        <dbReference type="ChEBI" id="CHEBI:24875"/>
        <label>1</label>
    </ligand>
</feature>
<feature type="binding site" evidence="9">
    <location>
        <position position="96"/>
    </location>
    <ligand>
        <name>Fe cation</name>
        <dbReference type="ChEBI" id="CHEBI:24875"/>
        <label>1</label>
    </ligand>
</feature>
<evidence type="ECO:0000313" key="11">
    <source>
        <dbReference type="Proteomes" id="UP000055136"/>
    </source>
</evidence>
<dbReference type="SUPFAM" id="SSF47240">
    <property type="entry name" value="Ferritin-like"/>
    <property type="match status" value="1"/>
</dbReference>
<evidence type="ECO:0000256" key="4">
    <source>
        <dbReference type="ARBA" id="ARBA00022723"/>
    </source>
</evidence>
<dbReference type="PANTHER" id="PTHR11237">
    <property type="entry name" value="COENZYME Q10 BIOSYNTHESIS PROTEIN 7"/>
    <property type="match status" value="1"/>
</dbReference>
<comment type="function">
    <text evidence="9">Catalyzes the hydroxylation of 2-nonaprenyl-3-methyl-6-methoxy-1,4-benzoquinol during ubiquinone biosynthesis.</text>
</comment>
<dbReference type="Gene3D" id="1.20.1260.10">
    <property type="match status" value="1"/>
</dbReference>
<feature type="binding site" evidence="9">
    <location>
        <position position="180"/>
    </location>
    <ligand>
        <name>Fe cation</name>
        <dbReference type="ChEBI" id="CHEBI:24875"/>
        <label>2</label>
    </ligand>
</feature>
<dbReference type="InterPro" id="IPR012347">
    <property type="entry name" value="Ferritin-like"/>
</dbReference>
<evidence type="ECO:0000256" key="1">
    <source>
        <dbReference type="ARBA" id="ARBA00004749"/>
    </source>
</evidence>
<name>A0A0S2TID1_9GAMM</name>
<dbReference type="GO" id="GO:0046872">
    <property type="term" value="F:metal ion binding"/>
    <property type="evidence" value="ECO:0007669"/>
    <property type="project" value="UniProtKB-KW"/>
</dbReference>
<evidence type="ECO:0000256" key="3">
    <source>
        <dbReference type="ARBA" id="ARBA00022688"/>
    </source>
</evidence>
<comment type="similarity">
    <text evidence="9">Belongs to the COQ7 family.</text>
</comment>